<keyword evidence="2" id="KW-1185">Reference proteome</keyword>
<protein>
    <submittedName>
        <fullName evidence="1">Uncharacterized protein</fullName>
    </submittedName>
</protein>
<dbReference type="AlphaFoldDB" id="A0A5E4BEM5"/>
<proteinExistence type="predicted"/>
<dbReference type="Proteomes" id="UP000335636">
    <property type="component" value="Unassembled WGS sequence"/>
</dbReference>
<organism evidence="1 2">
    <name type="scientific">Marmota monax</name>
    <name type="common">Woodchuck</name>
    <dbReference type="NCBI Taxonomy" id="9995"/>
    <lineage>
        <taxon>Eukaryota</taxon>
        <taxon>Metazoa</taxon>
        <taxon>Chordata</taxon>
        <taxon>Craniata</taxon>
        <taxon>Vertebrata</taxon>
        <taxon>Euteleostomi</taxon>
        <taxon>Mammalia</taxon>
        <taxon>Eutheria</taxon>
        <taxon>Euarchontoglires</taxon>
        <taxon>Glires</taxon>
        <taxon>Rodentia</taxon>
        <taxon>Sciuromorpha</taxon>
        <taxon>Sciuridae</taxon>
        <taxon>Xerinae</taxon>
        <taxon>Marmotini</taxon>
        <taxon>Marmota</taxon>
    </lineage>
</organism>
<feature type="non-terminal residue" evidence="1">
    <location>
        <position position="109"/>
    </location>
</feature>
<evidence type="ECO:0000313" key="2">
    <source>
        <dbReference type="Proteomes" id="UP000335636"/>
    </source>
</evidence>
<dbReference type="EMBL" id="CABDUW010000418">
    <property type="protein sequence ID" value="VTJ68204.1"/>
    <property type="molecule type" value="Genomic_DNA"/>
</dbReference>
<sequence length="109" mass="12143">DPGSGETRATACRVVVAIIHSVFSRNHSTRIHNHNRCRSVPSPSNWAEQPSLGTWQNAPLFCPVPEAWCLPRVSWGRMREWEHAAPDMTQGGPEIHCPPNALQKLRASV</sequence>
<reference evidence="1" key="1">
    <citation type="submission" date="2019-04" db="EMBL/GenBank/DDBJ databases">
        <authorList>
            <person name="Alioto T."/>
            <person name="Alioto T."/>
        </authorList>
    </citation>
    <scope>NUCLEOTIDE SEQUENCE [LARGE SCALE GENOMIC DNA]</scope>
</reference>
<feature type="non-terminal residue" evidence="1">
    <location>
        <position position="1"/>
    </location>
</feature>
<accession>A0A5E4BEM5</accession>
<evidence type="ECO:0000313" key="1">
    <source>
        <dbReference type="EMBL" id="VTJ68204.1"/>
    </source>
</evidence>
<comment type="caution">
    <text evidence="1">The sequence shown here is derived from an EMBL/GenBank/DDBJ whole genome shotgun (WGS) entry which is preliminary data.</text>
</comment>
<gene>
    <name evidence="1" type="ORF">MONAX_5E027010</name>
</gene>
<name>A0A5E4BEM5_MARMO</name>